<name>A0ABD1ZK54_9MARC</name>
<keyword evidence="4" id="KW-1185">Reference proteome</keyword>
<dbReference type="EMBL" id="JBHFFA010000001">
    <property type="protein sequence ID" value="KAL2651320.1"/>
    <property type="molecule type" value="Genomic_DNA"/>
</dbReference>
<accession>A0ABD1ZK54</accession>
<feature type="region of interest" description="Disordered" evidence="2">
    <location>
        <begin position="359"/>
        <end position="389"/>
    </location>
</feature>
<evidence type="ECO:0000313" key="3">
    <source>
        <dbReference type="EMBL" id="KAL2651320.1"/>
    </source>
</evidence>
<feature type="compositionally biased region" description="Polar residues" evidence="2">
    <location>
        <begin position="378"/>
        <end position="387"/>
    </location>
</feature>
<gene>
    <name evidence="3" type="ORF">R1flu_019448</name>
</gene>
<organism evidence="3 4">
    <name type="scientific">Riccia fluitans</name>
    <dbReference type="NCBI Taxonomy" id="41844"/>
    <lineage>
        <taxon>Eukaryota</taxon>
        <taxon>Viridiplantae</taxon>
        <taxon>Streptophyta</taxon>
        <taxon>Embryophyta</taxon>
        <taxon>Marchantiophyta</taxon>
        <taxon>Marchantiopsida</taxon>
        <taxon>Marchantiidae</taxon>
        <taxon>Marchantiales</taxon>
        <taxon>Ricciaceae</taxon>
        <taxon>Riccia</taxon>
    </lineage>
</organism>
<sequence>MKHSTRAFPNKCVGHQHLKNPNLRDCGYNERVDRKETSLKTAALDQERYEVACLRQDIIDEYEKKSAELLEYLNSMEMAFNNQRHEYEDREAQLLAENKELKNELKGGCTTHLEEQKAQEREKREWENQRAINQLKEECRRTEKILKKTQRSVQELEEEVYNLQDELQRKDDLLYHKTKTMEKGRKKLELENANLKRKAALGWMVGCLSELFFRLDPELGVGTVLKLVRKVQKELEYGNNVFDCHMGQGPKVEYDIIQKEIRRLLGRSSQRVSPSCCLLRDERGQNEHSDIRRKRICKGGRHSRPHSAPDLTLKAAADELEREAALERVACDSSRSASVPETPRTAPCLAIDTRGENCPTASCHSSPPAKLMREQRSSQHTPPSSTPAHHYLVQVNRRQSLRKRLRHLEASMMFILGQERRRRKTEGRTSLNKPVRRGIICCKHQDSTILQ</sequence>
<proteinExistence type="predicted"/>
<feature type="coiled-coil region" evidence="1">
    <location>
        <begin position="59"/>
        <end position="198"/>
    </location>
</feature>
<dbReference type="AlphaFoldDB" id="A0ABD1ZK54"/>
<dbReference type="Proteomes" id="UP001605036">
    <property type="component" value="Unassembled WGS sequence"/>
</dbReference>
<reference evidence="3 4" key="1">
    <citation type="submission" date="2024-09" db="EMBL/GenBank/DDBJ databases">
        <title>Chromosome-scale assembly of Riccia fluitans.</title>
        <authorList>
            <person name="Paukszto L."/>
            <person name="Sawicki J."/>
            <person name="Karawczyk K."/>
            <person name="Piernik-Szablinska J."/>
            <person name="Szczecinska M."/>
            <person name="Mazdziarz M."/>
        </authorList>
    </citation>
    <scope>NUCLEOTIDE SEQUENCE [LARGE SCALE GENOMIC DNA]</scope>
    <source>
        <strain evidence="3">Rf_01</strain>
        <tissue evidence="3">Aerial parts of the thallus</tissue>
    </source>
</reference>
<evidence type="ECO:0000256" key="2">
    <source>
        <dbReference type="SAM" id="MobiDB-lite"/>
    </source>
</evidence>
<protein>
    <submittedName>
        <fullName evidence="3">Uncharacterized protein</fullName>
    </submittedName>
</protein>
<keyword evidence="1" id="KW-0175">Coiled coil</keyword>
<comment type="caution">
    <text evidence="3">The sequence shown here is derived from an EMBL/GenBank/DDBJ whole genome shotgun (WGS) entry which is preliminary data.</text>
</comment>
<evidence type="ECO:0000256" key="1">
    <source>
        <dbReference type="SAM" id="Coils"/>
    </source>
</evidence>
<evidence type="ECO:0000313" key="4">
    <source>
        <dbReference type="Proteomes" id="UP001605036"/>
    </source>
</evidence>